<dbReference type="Proteomes" id="UP000664032">
    <property type="component" value="Unassembled WGS sequence"/>
</dbReference>
<organism evidence="1 2">
    <name type="scientific">Psilocybe cubensis</name>
    <name type="common">Psychedelic mushroom</name>
    <name type="synonym">Stropharia cubensis</name>
    <dbReference type="NCBI Taxonomy" id="181762"/>
    <lineage>
        <taxon>Eukaryota</taxon>
        <taxon>Fungi</taxon>
        <taxon>Dikarya</taxon>
        <taxon>Basidiomycota</taxon>
        <taxon>Agaricomycotina</taxon>
        <taxon>Agaricomycetes</taxon>
        <taxon>Agaricomycetidae</taxon>
        <taxon>Agaricales</taxon>
        <taxon>Agaricineae</taxon>
        <taxon>Strophariaceae</taxon>
        <taxon>Psilocybe</taxon>
    </lineage>
</organism>
<protein>
    <submittedName>
        <fullName evidence="1">Protein argonaute-1</fullName>
    </submittedName>
</protein>
<comment type="caution">
    <text evidence="1">The sequence shown here is derived from an EMBL/GenBank/DDBJ whole genome shotgun (WGS) entry which is preliminary data.</text>
</comment>
<evidence type="ECO:0000313" key="1">
    <source>
        <dbReference type="EMBL" id="KAH9482210.1"/>
    </source>
</evidence>
<reference evidence="1" key="1">
    <citation type="submission" date="2021-10" db="EMBL/GenBank/DDBJ databases">
        <title>Psilocybe cubensis genome.</title>
        <authorList>
            <person name="Mckernan K.J."/>
            <person name="Crawford S."/>
            <person name="Trippe A."/>
            <person name="Kane L.T."/>
            <person name="Mclaughlin S."/>
        </authorList>
    </citation>
    <scope>NUCLEOTIDE SEQUENCE</scope>
    <source>
        <strain evidence="1">MGC-MH-2018</strain>
    </source>
</reference>
<sequence>MPPKNTAGRGRGGPAIRGAGGPVRGGAAARGGAIATQAHHVKTIGVRRPGYGTGGRAVNTIVNAFAVEIPDNIIHHYDAINPEKLPARLNMELFEGLQTYTAPQVFANPAVYDGRKNAYTMDALPLGPTDSASFDVTLPRAGPPSANDKPPKVYKIKVTKVAAINTEVLHQFIAGRHAYDSAVSTSLTALNVAIRQQPNLKYPFNSRSFFTPEGLRAIGKGIELWRGYFQSLRPSQNKMYINLDISTGMMFRSGALLDLCLEYMEMRDPSRLTFAQLGDRGKVTLQRFVAGIRVLTKGQGGRAHPRVITRLTHQGANKITFQTREGTTTTVAEYFRKMFGRPLQFPDIICAEIGTGGAVVPLELCEVPPGQIMRKQIPDSKTSDIVDFSKLTPGERLATIRKGLNVLQYGQSEYVRQFGLTVSPTPMTVKARVLATPVLKYGDASRERTVRPAHGAWNMRDKQFFRPALVGPRWVVCSFDPRFQLPDMRALVGDFIAAARVVGMRVEETQPMLFTLNPQGDVIGQLTASGLSCRTTKGSVPSFFVVILPEGGNEIYTKVKHFGDVQRGVATQCLKSSKCRGAKPQYWANVMLKVNVKLGGINNVLADNQLLQDPHNPVIVMGADVIHPAPGAEGRPSFTSLVSSIDSTTAKYVAISKVQKGKTEIIQDLEEMVRFAFTKYNTYRERVEPGRRPCARIIFYRDGVSEGQFQHVLDEELPKIRDACKAMNVNAKITLIIVGKRHHIRMFPQLAQDGDRTGNCAAGTTIDEGLGHPTEFDYYQLTHGGLLGTSRPAHYSVIYDESNFNADAMQNLSFALCHVYARATRSVSIPAPVYYADIVCSRAKNHYEPGTGPSDFSDSATQLSGQRDLKLESFKADFKPAHASTQNMMYFMSYHIIDYPDSHSARMINHSQNITFLERMPQKRNEKKRKEKKRKEKKACIVNIVNRDRGLVPAAVDVDVVVVVTYVWLLIYETSELDIDSIQAEAAYYT</sequence>
<evidence type="ECO:0000313" key="2">
    <source>
        <dbReference type="Proteomes" id="UP000664032"/>
    </source>
</evidence>
<keyword evidence="2" id="KW-1185">Reference proteome</keyword>
<accession>A0ACB8H4U0</accession>
<dbReference type="EMBL" id="JAFIQS020000004">
    <property type="protein sequence ID" value="KAH9482210.1"/>
    <property type="molecule type" value="Genomic_DNA"/>
</dbReference>
<gene>
    <name evidence="1" type="ORF">JR316_0004305</name>
</gene>
<proteinExistence type="predicted"/>
<name>A0ACB8H4U0_PSICU</name>